<protein>
    <recommendedName>
        <fullName evidence="4">Ferritin-like domain-containing protein</fullName>
    </recommendedName>
</protein>
<proteinExistence type="predicted"/>
<feature type="signal peptide" evidence="1">
    <location>
        <begin position="1"/>
        <end position="23"/>
    </location>
</feature>
<sequence>MIFTSRAVLACYLFLCAATGVLSRPLTRRQQAISDIDILQFALTLEHLENTFYKKALSTFSEVDFIAAGFDEAFVKNLGFVAHDEEQHVVFLEAAITQAGATPVASCQYNFPITDVLSFVNLATVLEGVGVSAYLGAATAISSKSILNVAAAITVSEGLHLAVQRASIFDVVSANIAGTPLSPNAIFTIASAFITSCPSSNAALPFTAFPSLSVNGVSNSAQSLAANTVATLSMTGGNGTAIPSSAFVTFISGIDIISVPAQVSNGAISVTVPQQVSGQTFGLLTSAPMNGTGAIFDDSKVIAGPAIMEIQPASPTIDFSIL</sequence>
<dbReference type="RefSeq" id="XP_040730499.1">
    <property type="nucleotide sequence ID" value="XM_040874090.1"/>
</dbReference>
<evidence type="ECO:0000256" key="1">
    <source>
        <dbReference type="SAM" id="SignalP"/>
    </source>
</evidence>
<dbReference type="Pfam" id="PF13668">
    <property type="entry name" value="Ferritin_2"/>
    <property type="match status" value="1"/>
</dbReference>
<organism evidence="2 3">
    <name type="scientific">Talaromyces amestolkiae</name>
    <dbReference type="NCBI Taxonomy" id="1196081"/>
    <lineage>
        <taxon>Eukaryota</taxon>
        <taxon>Fungi</taxon>
        <taxon>Dikarya</taxon>
        <taxon>Ascomycota</taxon>
        <taxon>Pezizomycotina</taxon>
        <taxon>Eurotiomycetes</taxon>
        <taxon>Eurotiomycetidae</taxon>
        <taxon>Eurotiales</taxon>
        <taxon>Trichocomaceae</taxon>
        <taxon>Talaromyces</taxon>
        <taxon>Talaromyces sect. Talaromyces</taxon>
    </lineage>
</organism>
<dbReference type="STRING" id="1196081.A0A364KR00"/>
<dbReference type="EMBL" id="MIKG01000002">
    <property type="protein sequence ID" value="RAO65982.1"/>
    <property type="molecule type" value="Genomic_DNA"/>
</dbReference>
<keyword evidence="3" id="KW-1185">Reference proteome</keyword>
<evidence type="ECO:0000313" key="3">
    <source>
        <dbReference type="Proteomes" id="UP000249363"/>
    </source>
</evidence>
<dbReference type="GeneID" id="63791211"/>
<dbReference type="AlphaFoldDB" id="A0A364KR00"/>
<comment type="caution">
    <text evidence="2">The sequence shown here is derived from an EMBL/GenBank/DDBJ whole genome shotgun (WGS) entry which is preliminary data.</text>
</comment>
<dbReference type="Proteomes" id="UP000249363">
    <property type="component" value="Unassembled WGS sequence"/>
</dbReference>
<dbReference type="PANTHER" id="PTHR31694:SF26">
    <property type="entry name" value="OS05G0151100 PROTEIN"/>
    <property type="match status" value="1"/>
</dbReference>
<feature type="chain" id="PRO_5016924548" description="Ferritin-like domain-containing protein" evidence="1">
    <location>
        <begin position="24"/>
        <end position="322"/>
    </location>
</feature>
<accession>A0A364KR00</accession>
<reference evidence="2 3" key="1">
    <citation type="journal article" date="2017" name="Biotechnol. Biofuels">
        <title>Differential beta-glucosidase expression as a function of carbon source availability in Talaromyces amestolkiae: a genomic and proteomic approach.</title>
        <authorList>
            <person name="de Eugenio L.I."/>
            <person name="Mendez-Liter J.A."/>
            <person name="Nieto-Dominguez M."/>
            <person name="Alonso L."/>
            <person name="Gil-Munoz J."/>
            <person name="Barriuso J."/>
            <person name="Prieto A."/>
            <person name="Martinez M.J."/>
        </authorList>
    </citation>
    <scope>NUCLEOTIDE SEQUENCE [LARGE SCALE GENOMIC DNA]</scope>
    <source>
        <strain evidence="2 3">CIB</strain>
    </source>
</reference>
<keyword evidence="1" id="KW-0732">Signal</keyword>
<dbReference type="PANTHER" id="PTHR31694">
    <property type="entry name" value="DESICCATION-LIKE PROTEIN"/>
    <property type="match status" value="1"/>
</dbReference>
<dbReference type="SUPFAM" id="SSF47240">
    <property type="entry name" value="Ferritin-like"/>
    <property type="match status" value="1"/>
</dbReference>
<gene>
    <name evidence="2" type="ORF">BHQ10_001994</name>
</gene>
<dbReference type="OrthoDB" id="1001765at2759"/>
<name>A0A364KR00_TALAM</name>
<dbReference type="InterPro" id="IPR052965">
    <property type="entry name" value="Pigment-catalase-like"/>
</dbReference>
<evidence type="ECO:0008006" key="4">
    <source>
        <dbReference type="Google" id="ProtNLM"/>
    </source>
</evidence>
<evidence type="ECO:0000313" key="2">
    <source>
        <dbReference type="EMBL" id="RAO65982.1"/>
    </source>
</evidence>
<dbReference type="InterPro" id="IPR009078">
    <property type="entry name" value="Ferritin-like_SF"/>
</dbReference>